<dbReference type="Proteomes" id="UP000183947">
    <property type="component" value="Unassembled WGS sequence"/>
</dbReference>
<dbReference type="RefSeq" id="WP_139252317.1">
    <property type="nucleotide sequence ID" value="NZ_FRAS01000016.1"/>
</dbReference>
<keyword evidence="1" id="KW-0732">Signal</keyword>
<evidence type="ECO:0008006" key="4">
    <source>
        <dbReference type="Google" id="ProtNLM"/>
    </source>
</evidence>
<keyword evidence="3" id="KW-1185">Reference proteome</keyword>
<dbReference type="InterPro" id="IPR008969">
    <property type="entry name" value="CarboxyPept-like_regulatory"/>
</dbReference>
<dbReference type="OrthoDB" id="1342421at2"/>
<evidence type="ECO:0000313" key="3">
    <source>
        <dbReference type="Proteomes" id="UP000183947"/>
    </source>
</evidence>
<dbReference type="SUPFAM" id="SSF49464">
    <property type="entry name" value="Carboxypeptidase regulatory domain-like"/>
    <property type="match status" value="1"/>
</dbReference>
<accession>A0A1M7BLL3</accession>
<organism evidence="2 3">
    <name type="scientific">Hymenobacter psychrotolerans DSM 18569</name>
    <dbReference type="NCBI Taxonomy" id="1121959"/>
    <lineage>
        <taxon>Bacteria</taxon>
        <taxon>Pseudomonadati</taxon>
        <taxon>Bacteroidota</taxon>
        <taxon>Cytophagia</taxon>
        <taxon>Cytophagales</taxon>
        <taxon>Hymenobacteraceae</taxon>
        <taxon>Hymenobacter</taxon>
    </lineage>
</organism>
<dbReference type="AlphaFoldDB" id="A0A1M7BLL3"/>
<protein>
    <recommendedName>
        <fullName evidence="4">Carboxypeptidase regulatory-like domain-containing protein</fullName>
    </recommendedName>
</protein>
<dbReference type="EMBL" id="FRAS01000016">
    <property type="protein sequence ID" value="SHL55935.1"/>
    <property type="molecule type" value="Genomic_DNA"/>
</dbReference>
<dbReference type="PROSITE" id="PS51257">
    <property type="entry name" value="PROKAR_LIPOPROTEIN"/>
    <property type="match status" value="1"/>
</dbReference>
<proteinExistence type="predicted"/>
<feature type="signal peptide" evidence="1">
    <location>
        <begin position="1"/>
        <end position="18"/>
    </location>
</feature>
<reference evidence="3" key="1">
    <citation type="submission" date="2016-11" db="EMBL/GenBank/DDBJ databases">
        <authorList>
            <person name="Varghese N."/>
            <person name="Submissions S."/>
        </authorList>
    </citation>
    <scope>NUCLEOTIDE SEQUENCE [LARGE SCALE GENOMIC DNA]</scope>
    <source>
        <strain evidence="3">DSM 18569</strain>
    </source>
</reference>
<dbReference type="STRING" id="1121959.SAMN02746009_02963"/>
<sequence>MKNCVRFCLVALVLSSTACEKQESEEVCQNSCTTVTGRLVTANGQQPIPGANVVAKWMNIYGLSVSAKGKAYCKTDDDGNYTLSFYVNDNELLDGYFQIFYSVDNNRYYTIGEPSVGLYDVKRDTAFHLDNFVIPRKAYVNLIITNQDQLIADRGQFTSSFNSCYGFNSVFNRNIQGGGAGISWNGLPTANPMPISGDQPILVRSYKTKNGVQTFSTDSLFIPAGTTQNYTVTY</sequence>
<feature type="chain" id="PRO_5012839186" description="Carboxypeptidase regulatory-like domain-containing protein" evidence="1">
    <location>
        <begin position="19"/>
        <end position="234"/>
    </location>
</feature>
<gene>
    <name evidence="2" type="ORF">SAMN02746009_02963</name>
</gene>
<evidence type="ECO:0000313" key="2">
    <source>
        <dbReference type="EMBL" id="SHL55935.1"/>
    </source>
</evidence>
<name>A0A1M7BLL3_9BACT</name>
<evidence type="ECO:0000256" key="1">
    <source>
        <dbReference type="SAM" id="SignalP"/>
    </source>
</evidence>